<dbReference type="Proteomes" id="UP001062846">
    <property type="component" value="Chromosome 9"/>
</dbReference>
<sequence>MATTPPVSAPPPATPPPVLAPPPATPPPAIPPLAPVLEINHQGSTEPSNPKVFTKDFGDFEFRLEDPVTMLPTDEKPMPLHLSMIPSPATTEISSPETMKSHRRSDVSSMPDPYLFSPKAPRCSSQWRLKADEWRRSRGVG</sequence>
<proteinExistence type="predicted"/>
<protein>
    <submittedName>
        <fullName evidence="1">Uncharacterized protein</fullName>
    </submittedName>
</protein>
<name>A0ACC0MCI4_RHOML</name>
<organism evidence="1 2">
    <name type="scientific">Rhododendron molle</name>
    <name type="common">Chinese azalea</name>
    <name type="synonym">Azalea mollis</name>
    <dbReference type="NCBI Taxonomy" id="49168"/>
    <lineage>
        <taxon>Eukaryota</taxon>
        <taxon>Viridiplantae</taxon>
        <taxon>Streptophyta</taxon>
        <taxon>Embryophyta</taxon>
        <taxon>Tracheophyta</taxon>
        <taxon>Spermatophyta</taxon>
        <taxon>Magnoliopsida</taxon>
        <taxon>eudicotyledons</taxon>
        <taxon>Gunneridae</taxon>
        <taxon>Pentapetalae</taxon>
        <taxon>asterids</taxon>
        <taxon>Ericales</taxon>
        <taxon>Ericaceae</taxon>
        <taxon>Ericoideae</taxon>
        <taxon>Rhodoreae</taxon>
        <taxon>Rhododendron</taxon>
    </lineage>
</organism>
<keyword evidence="2" id="KW-1185">Reference proteome</keyword>
<reference evidence="1" key="1">
    <citation type="submission" date="2022-02" db="EMBL/GenBank/DDBJ databases">
        <title>Plant Genome Project.</title>
        <authorList>
            <person name="Zhang R.-G."/>
        </authorList>
    </citation>
    <scope>NUCLEOTIDE SEQUENCE</scope>
    <source>
        <strain evidence="1">AT1</strain>
    </source>
</reference>
<dbReference type="EMBL" id="CM046396">
    <property type="protein sequence ID" value="KAI8538262.1"/>
    <property type="molecule type" value="Genomic_DNA"/>
</dbReference>
<gene>
    <name evidence="1" type="ORF">RHMOL_Rhmol09G0089000</name>
</gene>
<accession>A0ACC0MCI4</accession>
<comment type="caution">
    <text evidence="1">The sequence shown here is derived from an EMBL/GenBank/DDBJ whole genome shotgun (WGS) entry which is preliminary data.</text>
</comment>
<evidence type="ECO:0000313" key="2">
    <source>
        <dbReference type="Proteomes" id="UP001062846"/>
    </source>
</evidence>
<evidence type="ECO:0000313" key="1">
    <source>
        <dbReference type="EMBL" id="KAI8538262.1"/>
    </source>
</evidence>